<dbReference type="Proteomes" id="UP000309676">
    <property type="component" value="Unassembled WGS sequence"/>
</dbReference>
<dbReference type="CDD" id="cd03220">
    <property type="entry name" value="ABC_KpsT_Wzt"/>
    <property type="match status" value="1"/>
</dbReference>
<dbReference type="InterPro" id="IPR003593">
    <property type="entry name" value="AAA+_ATPase"/>
</dbReference>
<dbReference type="Gene3D" id="2.70.50.60">
    <property type="entry name" value="abc- transporter (atp binding component) like domain"/>
    <property type="match status" value="1"/>
</dbReference>
<keyword evidence="4 7" id="KW-0067">ATP-binding</keyword>
<dbReference type="InterPro" id="IPR017871">
    <property type="entry name" value="ABC_transporter-like_CS"/>
</dbReference>
<dbReference type="GO" id="GO:0016020">
    <property type="term" value="C:membrane"/>
    <property type="evidence" value="ECO:0007669"/>
    <property type="project" value="InterPro"/>
</dbReference>
<dbReference type="Gene3D" id="3.40.50.300">
    <property type="entry name" value="P-loop containing nucleotide triphosphate hydrolases"/>
    <property type="match status" value="1"/>
</dbReference>
<comment type="similarity">
    <text evidence="1">Belongs to the ABC transporter superfamily.</text>
</comment>
<feature type="domain" description="ABC transporter" evidence="6">
    <location>
        <begin position="8"/>
        <end position="249"/>
    </location>
</feature>
<dbReference type="RefSeq" id="WP_138194260.1">
    <property type="nucleotide sequence ID" value="NZ_VCIW01000006.1"/>
</dbReference>
<evidence type="ECO:0000313" key="7">
    <source>
        <dbReference type="EMBL" id="TLS52016.1"/>
    </source>
</evidence>
<gene>
    <name evidence="7" type="ORF">FE782_11600</name>
</gene>
<dbReference type="GO" id="GO:0016887">
    <property type="term" value="F:ATP hydrolysis activity"/>
    <property type="evidence" value="ECO:0007669"/>
    <property type="project" value="InterPro"/>
</dbReference>
<keyword evidence="8" id="KW-1185">Reference proteome</keyword>
<evidence type="ECO:0000256" key="4">
    <source>
        <dbReference type="ARBA" id="ARBA00022840"/>
    </source>
</evidence>
<dbReference type="OrthoDB" id="9778870at2"/>
<dbReference type="Pfam" id="PF14524">
    <property type="entry name" value="Wzt_C"/>
    <property type="match status" value="1"/>
</dbReference>
<keyword evidence="3" id="KW-0547">Nucleotide-binding</keyword>
<protein>
    <submittedName>
        <fullName evidence="7">ABC transporter ATP-binding protein</fullName>
    </submittedName>
</protein>
<dbReference type="AlphaFoldDB" id="A0A5R9GCG2"/>
<reference evidence="7 8" key="1">
    <citation type="submission" date="2019-05" db="EMBL/GenBank/DDBJ databases">
        <authorList>
            <person name="Narsing Rao M.P."/>
            <person name="Li W.J."/>
        </authorList>
    </citation>
    <scope>NUCLEOTIDE SEQUENCE [LARGE SCALE GENOMIC DNA]</scope>
    <source>
        <strain evidence="7 8">SYSU_K30003</strain>
    </source>
</reference>
<dbReference type="InterPro" id="IPR050683">
    <property type="entry name" value="Bact_Polysacc_Export_ATP-bd"/>
</dbReference>
<evidence type="ECO:0000256" key="2">
    <source>
        <dbReference type="ARBA" id="ARBA00022448"/>
    </source>
</evidence>
<dbReference type="GO" id="GO:0005524">
    <property type="term" value="F:ATP binding"/>
    <property type="evidence" value="ECO:0007669"/>
    <property type="project" value="UniProtKB-KW"/>
</dbReference>
<accession>A0A5R9GCG2</accession>
<dbReference type="EMBL" id="VCIW01000006">
    <property type="protein sequence ID" value="TLS52016.1"/>
    <property type="molecule type" value="Genomic_DNA"/>
</dbReference>
<evidence type="ECO:0000313" key="8">
    <source>
        <dbReference type="Proteomes" id="UP000309676"/>
    </source>
</evidence>
<keyword evidence="2" id="KW-0813">Transport</keyword>
<dbReference type="SMART" id="SM00382">
    <property type="entry name" value="AAA"/>
    <property type="match status" value="1"/>
</dbReference>
<evidence type="ECO:0000256" key="5">
    <source>
        <dbReference type="ARBA" id="ARBA00022967"/>
    </source>
</evidence>
<dbReference type="CDD" id="cd10147">
    <property type="entry name" value="Wzt_C-like"/>
    <property type="match status" value="1"/>
</dbReference>
<dbReference type="PROSITE" id="PS00211">
    <property type="entry name" value="ABC_TRANSPORTER_1"/>
    <property type="match status" value="1"/>
</dbReference>
<name>A0A5R9GCG2_9BACL</name>
<dbReference type="PANTHER" id="PTHR46743:SF2">
    <property type="entry name" value="TEICHOIC ACIDS EXPORT ATP-BINDING PROTEIN TAGH"/>
    <property type="match status" value="1"/>
</dbReference>
<evidence type="ECO:0000256" key="3">
    <source>
        <dbReference type="ARBA" id="ARBA00022741"/>
    </source>
</evidence>
<dbReference type="InterPro" id="IPR003439">
    <property type="entry name" value="ABC_transporter-like_ATP-bd"/>
</dbReference>
<dbReference type="PANTHER" id="PTHR46743">
    <property type="entry name" value="TEICHOIC ACIDS EXPORT ATP-BINDING PROTEIN TAGH"/>
    <property type="match status" value="1"/>
</dbReference>
<sequence length="441" mass="49750">MMNEELLVQAHNVSKKYKIYKNPYHRLIEWATFGTLGKHEQFWALQDISFELHKGECLGIIGHNGAGKSTLLKILSKALWPTTGEIKVSGNMVSLLELGTGFHPELSGLDNIYNSGKLLGFDKHYLNEKIDDILNFAELGDFIKQPVKTYSSGMFVRLAFSLFANLKPDIYIVDEALSVGDIFFQQKCFSFLKDLKEKGTGIILVTHDMQTVMKFCDKVLIFDKGRIVHSGSPVDMVNLFYSMGKTGERSVANEVTILDGDVQEKVSIPLQAKLNISQATGIRRGDKKVELLGVEIVSLDQQEINTAMTGDKLRLNIYAVAHEDVEDLTFGYQITDRHNTVVFGQNSYMVNQLRLRATKNQIMKATFDIDMRLFQGLYTFAIAATDCDTDITNHVYDWIEGAILLEIMRPVRREFHGIAQLDTHFNITYAEESSLIKPAAN</sequence>
<comment type="caution">
    <text evidence="7">The sequence shown here is derived from an EMBL/GenBank/DDBJ whole genome shotgun (WGS) entry which is preliminary data.</text>
</comment>
<dbReference type="PROSITE" id="PS50893">
    <property type="entry name" value="ABC_TRANSPORTER_2"/>
    <property type="match status" value="1"/>
</dbReference>
<evidence type="ECO:0000256" key="1">
    <source>
        <dbReference type="ARBA" id="ARBA00005417"/>
    </source>
</evidence>
<dbReference type="Pfam" id="PF00005">
    <property type="entry name" value="ABC_tran"/>
    <property type="match status" value="1"/>
</dbReference>
<dbReference type="InterPro" id="IPR015860">
    <property type="entry name" value="ABC_transpr_TagH-like"/>
</dbReference>
<dbReference type="SUPFAM" id="SSF52540">
    <property type="entry name" value="P-loop containing nucleoside triphosphate hydrolases"/>
    <property type="match status" value="1"/>
</dbReference>
<dbReference type="GO" id="GO:0140359">
    <property type="term" value="F:ABC-type transporter activity"/>
    <property type="evidence" value="ECO:0007669"/>
    <property type="project" value="InterPro"/>
</dbReference>
<dbReference type="InterPro" id="IPR029439">
    <property type="entry name" value="Wzt_C"/>
</dbReference>
<keyword evidence="5" id="KW-1278">Translocase</keyword>
<evidence type="ECO:0000259" key="6">
    <source>
        <dbReference type="PROSITE" id="PS50893"/>
    </source>
</evidence>
<dbReference type="InterPro" id="IPR027417">
    <property type="entry name" value="P-loop_NTPase"/>
</dbReference>
<organism evidence="7 8">
    <name type="scientific">Paenibacillus antri</name>
    <dbReference type="NCBI Taxonomy" id="2582848"/>
    <lineage>
        <taxon>Bacteria</taxon>
        <taxon>Bacillati</taxon>
        <taxon>Bacillota</taxon>
        <taxon>Bacilli</taxon>
        <taxon>Bacillales</taxon>
        <taxon>Paenibacillaceae</taxon>
        <taxon>Paenibacillus</taxon>
    </lineage>
</organism>
<proteinExistence type="inferred from homology"/>